<dbReference type="InterPro" id="IPR006674">
    <property type="entry name" value="HD_domain"/>
</dbReference>
<reference evidence="8 9" key="1">
    <citation type="submission" date="2016-10" db="EMBL/GenBank/DDBJ databases">
        <authorList>
            <person name="de Groot N.N."/>
        </authorList>
    </citation>
    <scope>NUCLEOTIDE SEQUENCE [LARGE SCALE GENOMIC DNA]</scope>
    <source>
        <strain evidence="8 9">DSM 18979</strain>
    </source>
</reference>
<accession>A0A1H9YZ48</accession>
<dbReference type="AlphaFoldDB" id="A0A1H9YZ48"/>
<dbReference type="STRING" id="426128.SAMN05660297_00477"/>
<dbReference type="Gene3D" id="1.10.3210.10">
    <property type="entry name" value="Hypothetical protein af1432"/>
    <property type="match status" value="1"/>
</dbReference>
<comment type="catalytic activity">
    <reaction evidence="6">
        <text>P(1),P(4)-bis(5'-adenosyl) tetraphosphate + H2O = 2 ADP + 2 H(+)</text>
        <dbReference type="Rhea" id="RHEA:24252"/>
        <dbReference type="ChEBI" id="CHEBI:15377"/>
        <dbReference type="ChEBI" id="CHEBI:15378"/>
        <dbReference type="ChEBI" id="CHEBI:58141"/>
        <dbReference type="ChEBI" id="CHEBI:456216"/>
        <dbReference type="EC" id="3.6.1.41"/>
    </reaction>
</comment>
<keyword evidence="4 8" id="KW-0378">Hydrolase</keyword>
<feature type="domain" description="HD" evidence="7">
    <location>
        <begin position="21"/>
        <end position="136"/>
    </location>
</feature>
<dbReference type="GO" id="GO:0000166">
    <property type="term" value="F:nucleotide binding"/>
    <property type="evidence" value="ECO:0007669"/>
    <property type="project" value="UniProtKB-KW"/>
</dbReference>
<dbReference type="InterPro" id="IPR006675">
    <property type="entry name" value="HDIG_dom"/>
</dbReference>
<dbReference type="PANTHER" id="PTHR35795">
    <property type="entry name" value="SLR1885 PROTEIN"/>
    <property type="match status" value="1"/>
</dbReference>
<dbReference type="EC" id="3.6.1.41" evidence="1"/>
<dbReference type="Proteomes" id="UP000199568">
    <property type="component" value="Unassembled WGS sequence"/>
</dbReference>
<dbReference type="PROSITE" id="PS51831">
    <property type="entry name" value="HD"/>
    <property type="match status" value="1"/>
</dbReference>
<evidence type="ECO:0000256" key="5">
    <source>
        <dbReference type="ARBA" id="ARBA00023004"/>
    </source>
</evidence>
<evidence type="ECO:0000313" key="8">
    <source>
        <dbReference type="EMBL" id="SES74429.1"/>
    </source>
</evidence>
<dbReference type="NCBIfam" id="TIGR00488">
    <property type="entry name" value="bis(5'-nucleosyl)-tetraphosphatase (symmetrical) YqeK"/>
    <property type="match status" value="1"/>
</dbReference>
<sequence>MKDELIAIIQERLKGAVNPKRYIHTMGVVKASVYLADKYGVNQYDATIAALLHDFAKGYTRQQLMDCVAKHQLSVDSIMLETHELLHGKVAAIIAKQEFGIDDENILNAIENHTTGREKMSTLEKIIYLSDFIEEGRNYPGVEELRKIADIDLDKAVLQALDNTIVYVVSINKPLHPNTLHARNEMLLKKQR</sequence>
<name>A0A1H9YZ48_9FIRM</name>
<evidence type="ECO:0000256" key="1">
    <source>
        <dbReference type="ARBA" id="ARBA00012506"/>
    </source>
</evidence>
<dbReference type="RefSeq" id="WP_244272604.1">
    <property type="nucleotide sequence ID" value="NZ_FOHU01000001.1"/>
</dbReference>
<keyword evidence="2" id="KW-0479">Metal-binding</keyword>
<dbReference type="PANTHER" id="PTHR35795:SF1">
    <property type="entry name" value="BIS(5'-NUCLEOSYL)-TETRAPHOSPHATASE, SYMMETRICAL"/>
    <property type="match status" value="1"/>
</dbReference>
<evidence type="ECO:0000259" key="7">
    <source>
        <dbReference type="PROSITE" id="PS51831"/>
    </source>
</evidence>
<dbReference type="SUPFAM" id="SSF109604">
    <property type="entry name" value="HD-domain/PDEase-like"/>
    <property type="match status" value="1"/>
</dbReference>
<dbReference type="CDD" id="cd00077">
    <property type="entry name" value="HDc"/>
    <property type="match status" value="1"/>
</dbReference>
<proteinExistence type="predicted"/>
<dbReference type="GO" id="GO:0046872">
    <property type="term" value="F:metal ion binding"/>
    <property type="evidence" value="ECO:0007669"/>
    <property type="project" value="UniProtKB-KW"/>
</dbReference>
<evidence type="ECO:0000313" key="9">
    <source>
        <dbReference type="Proteomes" id="UP000199568"/>
    </source>
</evidence>
<dbReference type="NCBIfam" id="TIGR00277">
    <property type="entry name" value="HDIG"/>
    <property type="match status" value="1"/>
</dbReference>
<keyword evidence="5" id="KW-0408">Iron</keyword>
<gene>
    <name evidence="8" type="ORF">SAMN05660297_00477</name>
</gene>
<protein>
    <recommendedName>
        <fullName evidence="1">bis(5'-nucleosyl)-tetraphosphatase (symmetrical)</fullName>
        <ecNumber evidence="1">3.6.1.41</ecNumber>
    </recommendedName>
</protein>
<dbReference type="GO" id="GO:0008803">
    <property type="term" value="F:bis(5'-nucleosyl)-tetraphosphatase (symmetrical) activity"/>
    <property type="evidence" value="ECO:0007669"/>
    <property type="project" value="UniProtKB-EC"/>
</dbReference>
<keyword evidence="3" id="KW-0547">Nucleotide-binding</keyword>
<dbReference type="InterPro" id="IPR005249">
    <property type="entry name" value="YqeK"/>
</dbReference>
<dbReference type="Pfam" id="PF01966">
    <property type="entry name" value="HD"/>
    <property type="match status" value="1"/>
</dbReference>
<keyword evidence="9" id="KW-1185">Reference proteome</keyword>
<organism evidence="8 9">
    <name type="scientific">Natronincola peptidivorans</name>
    <dbReference type="NCBI Taxonomy" id="426128"/>
    <lineage>
        <taxon>Bacteria</taxon>
        <taxon>Bacillati</taxon>
        <taxon>Bacillota</taxon>
        <taxon>Clostridia</taxon>
        <taxon>Peptostreptococcales</taxon>
        <taxon>Natronincolaceae</taxon>
        <taxon>Natronincola</taxon>
    </lineage>
</organism>
<evidence type="ECO:0000256" key="3">
    <source>
        <dbReference type="ARBA" id="ARBA00022741"/>
    </source>
</evidence>
<dbReference type="InterPro" id="IPR003607">
    <property type="entry name" value="HD/PDEase_dom"/>
</dbReference>
<evidence type="ECO:0000256" key="4">
    <source>
        <dbReference type="ARBA" id="ARBA00022801"/>
    </source>
</evidence>
<dbReference type="InterPro" id="IPR051094">
    <property type="entry name" value="Diverse_Catalytic_Enzymes"/>
</dbReference>
<evidence type="ECO:0000256" key="6">
    <source>
        <dbReference type="ARBA" id="ARBA00049417"/>
    </source>
</evidence>
<dbReference type="EMBL" id="FOHU01000001">
    <property type="protein sequence ID" value="SES74429.1"/>
    <property type="molecule type" value="Genomic_DNA"/>
</dbReference>
<evidence type="ECO:0000256" key="2">
    <source>
        <dbReference type="ARBA" id="ARBA00022723"/>
    </source>
</evidence>